<feature type="region of interest" description="Disordered" evidence="1">
    <location>
        <begin position="91"/>
        <end position="165"/>
    </location>
</feature>
<dbReference type="EMBL" id="JAAAHW010001078">
    <property type="protein sequence ID" value="KAF9996965.1"/>
    <property type="molecule type" value="Genomic_DNA"/>
</dbReference>
<organism evidence="3 4">
    <name type="scientific">Modicella reniformis</name>
    <dbReference type="NCBI Taxonomy" id="1440133"/>
    <lineage>
        <taxon>Eukaryota</taxon>
        <taxon>Fungi</taxon>
        <taxon>Fungi incertae sedis</taxon>
        <taxon>Mucoromycota</taxon>
        <taxon>Mortierellomycotina</taxon>
        <taxon>Mortierellomycetes</taxon>
        <taxon>Mortierellales</taxon>
        <taxon>Mortierellaceae</taxon>
        <taxon>Modicella</taxon>
    </lineage>
</organism>
<dbReference type="InterPro" id="IPR016024">
    <property type="entry name" value="ARM-type_fold"/>
</dbReference>
<evidence type="ECO:0000256" key="1">
    <source>
        <dbReference type="SAM" id="MobiDB-lite"/>
    </source>
</evidence>
<dbReference type="AlphaFoldDB" id="A0A9P6MFG0"/>
<name>A0A9P6MFG0_9FUNG</name>
<dbReference type="Pfam" id="PF23948">
    <property type="entry name" value="ARM_5"/>
    <property type="match status" value="1"/>
</dbReference>
<dbReference type="SUPFAM" id="SSF48371">
    <property type="entry name" value="ARM repeat"/>
    <property type="match status" value="1"/>
</dbReference>
<comment type="caution">
    <text evidence="3">The sequence shown here is derived from an EMBL/GenBank/DDBJ whole genome shotgun (WGS) entry which is preliminary data.</text>
</comment>
<accession>A0A9P6MFG0</accession>
<evidence type="ECO:0000259" key="2">
    <source>
        <dbReference type="Pfam" id="PF23948"/>
    </source>
</evidence>
<evidence type="ECO:0000313" key="3">
    <source>
        <dbReference type="EMBL" id="KAF9996965.1"/>
    </source>
</evidence>
<feature type="domain" description="Arm-like repeat" evidence="2">
    <location>
        <begin position="229"/>
        <end position="585"/>
    </location>
</feature>
<gene>
    <name evidence="3" type="ORF">BGZ65_007459</name>
</gene>
<proteinExistence type="predicted"/>
<keyword evidence="4" id="KW-1185">Reference proteome</keyword>
<dbReference type="Proteomes" id="UP000749646">
    <property type="component" value="Unassembled WGS sequence"/>
</dbReference>
<sequence>MLGNSSSDNVALSPEKGLRLATSHLENARRTTDPELALMICNEARIALSRIERSTLEALLRTDSNQDQTVCGEAAYVVSELDKMLTTLGSQERTQASHKSVETVDIVDPLSTDPLSTDPLPVESVSESASVEGASSDGAPSGGTPESFAAVNSSLQSSKGHKSNSDIATISSHIFAEDMSRPSMSFKLSEPHERLKDTSQLNYCLRILQAWRSSPDCILDSAALDWLHAIERDRDEEERLKTLTTDVIRAFTNDGLKNTKAVTEVISLSPVLEKDDFRAVFNLLCNGIEQSALLNPRQLEWLSQLIRDATPGYLEATDFVKVLEQLKDRLRDVHKQSPRHIYQLSPMVSNVLDAMADTRVKGSDREQLQELLSDYLDGLKSSSDSYLVYQAAYTYQALLYISDNEPLWRAPLQFTRNVIQGKPLVMTAIQTSDLDGFFESLQMMAEPLKYSRLVSSSSSFKGVKSLIVDGQNLLDHLDQGLNFEHKRSWYPALRMADTLLRYGQFVDFRRVICEAPCRRDPAFQWGLCQLLGDLAADSEWNTEIHQSAIALLGEIYQEDTVWGQQASVKQRIIDVLMQIATLPESVKRGTVKKKNDSFLPMNV</sequence>
<protein>
    <recommendedName>
        <fullName evidence="2">Arm-like repeat domain-containing protein</fullName>
    </recommendedName>
</protein>
<evidence type="ECO:0000313" key="4">
    <source>
        <dbReference type="Proteomes" id="UP000749646"/>
    </source>
</evidence>
<reference evidence="3" key="1">
    <citation type="journal article" date="2020" name="Fungal Divers.">
        <title>Resolving the Mortierellaceae phylogeny through synthesis of multi-gene phylogenetics and phylogenomics.</title>
        <authorList>
            <person name="Vandepol N."/>
            <person name="Liber J."/>
            <person name="Desiro A."/>
            <person name="Na H."/>
            <person name="Kennedy M."/>
            <person name="Barry K."/>
            <person name="Grigoriev I.V."/>
            <person name="Miller A.N."/>
            <person name="O'Donnell K."/>
            <person name="Stajich J.E."/>
            <person name="Bonito G."/>
        </authorList>
    </citation>
    <scope>NUCLEOTIDE SEQUENCE</scope>
    <source>
        <strain evidence="3">MES-2147</strain>
    </source>
</reference>
<feature type="compositionally biased region" description="Low complexity" evidence="1">
    <location>
        <begin position="122"/>
        <end position="139"/>
    </location>
</feature>
<dbReference type="InterPro" id="IPR056251">
    <property type="entry name" value="Arm_rpt_dom"/>
</dbReference>